<dbReference type="EMBL" id="JAMQCR010000004">
    <property type="protein sequence ID" value="MCM2536147.1"/>
    <property type="molecule type" value="Genomic_DNA"/>
</dbReference>
<dbReference type="Gene3D" id="3.40.1010.10">
    <property type="entry name" value="Cobalt-precorrin-4 Transmethylase, Domain 1"/>
    <property type="match status" value="1"/>
</dbReference>
<dbReference type="InterPro" id="IPR035996">
    <property type="entry name" value="4pyrrol_Methylase_sf"/>
</dbReference>
<dbReference type="InterPro" id="IPR014777">
    <property type="entry name" value="4pyrrole_Mease_sub1"/>
</dbReference>
<sequence>MKTGKVFLVGAGPGDIGLITVKGLEAIKRPKSFYMTGLPIQSYWNLPRLIVN</sequence>
<reference evidence="1 2" key="1">
    <citation type="submission" date="2022-06" db="EMBL/GenBank/DDBJ databases">
        <authorList>
            <person name="Jeon C.O."/>
        </authorList>
    </citation>
    <scope>NUCLEOTIDE SEQUENCE [LARGE SCALE GENOMIC DNA]</scope>
    <source>
        <strain evidence="1 2">KCTC 13943</strain>
    </source>
</reference>
<dbReference type="InterPro" id="IPR003043">
    <property type="entry name" value="Uropor_MeTrfase_CS"/>
</dbReference>
<keyword evidence="2" id="KW-1185">Reference proteome</keyword>
<evidence type="ECO:0008006" key="3">
    <source>
        <dbReference type="Google" id="ProtNLM"/>
    </source>
</evidence>
<proteinExistence type="predicted"/>
<gene>
    <name evidence="1" type="ORF">NDK43_32545</name>
</gene>
<protein>
    <recommendedName>
        <fullName evidence="3">Tetrapyrrole methylase domain-containing protein</fullName>
    </recommendedName>
</protein>
<evidence type="ECO:0000313" key="1">
    <source>
        <dbReference type="EMBL" id="MCM2536147.1"/>
    </source>
</evidence>
<name>A0ABT0WIJ7_9BACI</name>
<dbReference type="Proteomes" id="UP001523262">
    <property type="component" value="Unassembled WGS sequence"/>
</dbReference>
<comment type="caution">
    <text evidence="1">The sequence shown here is derived from an EMBL/GenBank/DDBJ whole genome shotgun (WGS) entry which is preliminary data.</text>
</comment>
<dbReference type="PROSITE" id="PS00839">
    <property type="entry name" value="SUMT_1"/>
    <property type="match status" value="1"/>
</dbReference>
<organism evidence="1 2">
    <name type="scientific">Neobacillus pocheonensis</name>
    <dbReference type="NCBI Taxonomy" id="363869"/>
    <lineage>
        <taxon>Bacteria</taxon>
        <taxon>Bacillati</taxon>
        <taxon>Bacillota</taxon>
        <taxon>Bacilli</taxon>
        <taxon>Bacillales</taxon>
        <taxon>Bacillaceae</taxon>
        <taxon>Neobacillus</taxon>
    </lineage>
</organism>
<evidence type="ECO:0000313" key="2">
    <source>
        <dbReference type="Proteomes" id="UP001523262"/>
    </source>
</evidence>
<accession>A0ABT0WIJ7</accession>
<dbReference type="SUPFAM" id="SSF53790">
    <property type="entry name" value="Tetrapyrrole methylase"/>
    <property type="match status" value="1"/>
</dbReference>